<reference evidence="8 9" key="1">
    <citation type="submission" date="2016-11" db="EMBL/GenBank/DDBJ databases">
        <title>Mixed transmission modes and dynamic genome evolution in an obligate animal-bacterial symbiosis.</title>
        <authorList>
            <person name="Russell S.L."/>
            <person name="Corbett-Detig R.B."/>
            <person name="Cavanaugh C.M."/>
        </authorList>
    </citation>
    <scope>NUCLEOTIDE SEQUENCE [LARGE SCALE GENOMIC DNA]</scope>
    <source>
        <strain evidence="8">Sveles-Q1</strain>
    </source>
</reference>
<name>A0A1T2L8J7_9GAMM</name>
<evidence type="ECO:0000313" key="9">
    <source>
        <dbReference type="Proteomes" id="UP000191110"/>
    </source>
</evidence>
<dbReference type="SUPFAM" id="SSF55729">
    <property type="entry name" value="Acyl-CoA N-acyltransferases (Nat)"/>
    <property type="match status" value="1"/>
</dbReference>
<evidence type="ECO:0000256" key="4">
    <source>
        <dbReference type="ARBA" id="ARBA00023315"/>
    </source>
</evidence>
<organism evidence="8 9">
    <name type="scientific">Solemya pervernicosa gill symbiont</name>
    <dbReference type="NCBI Taxonomy" id="642797"/>
    <lineage>
        <taxon>Bacteria</taxon>
        <taxon>Pseudomonadati</taxon>
        <taxon>Pseudomonadota</taxon>
        <taxon>Gammaproteobacteria</taxon>
        <taxon>sulfur-oxidizing symbionts</taxon>
    </lineage>
</organism>
<dbReference type="RefSeq" id="WP_078482791.1">
    <property type="nucleotide sequence ID" value="NZ_MPRL01000010.1"/>
</dbReference>
<dbReference type="InterPro" id="IPR050680">
    <property type="entry name" value="YpeA/RimI_acetyltransf"/>
</dbReference>
<dbReference type="GO" id="GO:0005737">
    <property type="term" value="C:cytoplasm"/>
    <property type="evidence" value="ECO:0007669"/>
    <property type="project" value="UniProtKB-SubCell"/>
</dbReference>
<comment type="caution">
    <text evidence="8">The sequence shown here is derived from an EMBL/GenBank/DDBJ whole genome shotgun (WGS) entry which is preliminary data.</text>
</comment>
<dbReference type="Proteomes" id="UP000191110">
    <property type="component" value="Unassembled WGS sequence"/>
</dbReference>
<dbReference type="PROSITE" id="PS51186">
    <property type="entry name" value="GNAT"/>
    <property type="match status" value="1"/>
</dbReference>
<evidence type="ECO:0000256" key="6">
    <source>
        <dbReference type="RuleBase" id="RU363094"/>
    </source>
</evidence>
<dbReference type="HAMAP" id="MF_02210">
    <property type="entry name" value="RimI"/>
    <property type="match status" value="1"/>
</dbReference>
<dbReference type="PANTHER" id="PTHR43420:SF51">
    <property type="entry name" value="PEPTIDYL-LYSINE N-ACETYLTRANSFERASE YIAC"/>
    <property type="match status" value="1"/>
</dbReference>
<dbReference type="AlphaFoldDB" id="A0A1T2L8J7"/>
<comment type="catalytic activity">
    <reaction evidence="5 6">
        <text>N-terminal L-alanyl-[ribosomal protein bS18] + acetyl-CoA = N-terminal N(alpha)-acetyl-L-alanyl-[ribosomal protein bS18] + CoA + H(+)</text>
        <dbReference type="Rhea" id="RHEA:43756"/>
        <dbReference type="Rhea" id="RHEA-COMP:10676"/>
        <dbReference type="Rhea" id="RHEA-COMP:10677"/>
        <dbReference type="ChEBI" id="CHEBI:15378"/>
        <dbReference type="ChEBI" id="CHEBI:57287"/>
        <dbReference type="ChEBI" id="CHEBI:57288"/>
        <dbReference type="ChEBI" id="CHEBI:64718"/>
        <dbReference type="ChEBI" id="CHEBI:83683"/>
        <dbReference type="EC" id="2.3.1.266"/>
    </reaction>
</comment>
<dbReference type="InterPro" id="IPR016181">
    <property type="entry name" value="Acyl_CoA_acyltransferase"/>
</dbReference>
<dbReference type="InterPro" id="IPR000182">
    <property type="entry name" value="GNAT_dom"/>
</dbReference>
<dbReference type="GO" id="GO:0008999">
    <property type="term" value="F:protein-N-terminal-alanine acetyltransferase activity"/>
    <property type="evidence" value="ECO:0007669"/>
    <property type="project" value="UniProtKB-UniRule"/>
</dbReference>
<feature type="domain" description="N-acetyltransferase" evidence="7">
    <location>
        <begin position="10"/>
        <end position="154"/>
    </location>
</feature>
<dbReference type="EMBL" id="MPRL01000010">
    <property type="protein sequence ID" value="OOZ41415.1"/>
    <property type="molecule type" value="Genomic_DNA"/>
</dbReference>
<dbReference type="PANTHER" id="PTHR43420">
    <property type="entry name" value="ACETYLTRANSFERASE"/>
    <property type="match status" value="1"/>
</dbReference>
<dbReference type="InterPro" id="IPR043690">
    <property type="entry name" value="RimI"/>
</dbReference>
<comment type="similarity">
    <text evidence="1 5 6">Belongs to the acetyltransferase family. RimI subfamily.</text>
</comment>
<dbReference type="CDD" id="cd04301">
    <property type="entry name" value="NAT_SF"/>
    <property type="match status" value="1"/>
</dbReference>
<dbReference type="NCBIfam" id="TIGR01575">
    <property type="entry name" value="rimI"/>
    <property type="match status" value="1"/>
</dbReference>
<evidence type="ECO:0000256" key="2">
    <source>
        <dbReference type="ARBA" id="ARBA00022490"/>
    </source>
</evidence>
<feature type="active site" description="Proton acceptor" evidence="5">
    <location>
        <position position="111"/>
    </location>
</feature>
<comment type="function">
    <text evidence="5 6">Acetylates the N-terminal alanine of ribosomal protein bS18.</text>
</comment>
<evidence type="ECO:0000256" key="1">
    <source>
        <dbReference type="ARBA" id="ARBA00005395"/>
    </source>
</evidence>
<keyword evidence="9" id="KW-1185">Reference proteome</keyword>
<keyword evidence="3 5" id="KW-0808">Transferase</keyword>
<protein>
    <recommendedName>
        <fullName evidence="5 6">[Ribosomal protein bS18]-alanine N-acetyltransferase</fullName>
        <ecNumber evidence="5 6">2.3.1.266</ecNumber>
    </recommendedName>
</protein>
<feature type="binding site" evidence="5">
    <location>
        <position position="116"/>
    </location>
    <ligand>
        <name>acetyl-CoA</name>
        <dbReference type="ChEBI" id="CHEBI:57288"/>
    </ligand>
</feature>
<evidence type="ECO:0000259" key="7">
    <source>
        <dbReference type="PROSITE" id="PS51186"/>
    </source>
</evidence>
<dbReference type="EC" id="2.3.1.266" evidence="5 6"/>
<sequence length="154" mass="17151">MSAVVDNPAMGMRLMQLDDIEAVFAIEIRAHSHPWTEGILRDCLRVGYGCWVYEEAGEILGFAIFSFAAGEAHLLNLCVKPEHQGEGLGRKIINHMLTVVRRLDVDTILLEVRESNAAAIHLYDSLGFNEIGQRRNYYPAGDGKEDALVLVKVL</sequence>
<keyword evidence="2 5" id="KW-0963">Cytoplasm</keyword>
<feature type="active site" description="Proton donor" evidence="5">
    <location>
        <position position="123"/>
    </location>
</feature>
<evidence type="ECO:0000256" key="5">
    <source>
        <dbReference type="HAMAP-Rule" id="MF_02210"/>
    </source>
</evidence>
<dbReference type="Pfam" id="PF00583">
    <property type="entry name" value="Acetyltransf_1"/>
    <property type="match status" value="1"/>
</dbReference>
<keyword evidence="4 5" id="KW-0012">Acyltransferase</keyword>
<dbReference type="InterPro" id="IPR006464">
    <property type="entry name" value="AcTrfase_RimI/Ard1"/>
</dbReference>
<comment type="subcellular location">
    <subcellularLocation>
        <location evidence="5 6">Cytoplasm</location>
    </subcellularLocation>
</comment>
<gene>
    <name evidence="5" type="primary">rimI</name>
    <name evidence="8" type="ORF">BOW53_03980</name>
</gene>
<dbReference type="Gene3D" id="3.40.630.30">
    <property type="match status" value="1"/>
</dbReference>
<proteinExistence type="inferred from homology"/>
<evidence type="ECO:0000313" key="8">
    <source>
        <dbReference type="EMBL" id="OOZ41415.1"/>
    </source>
</evidence>
<accession>A0A1T2L8J7</accession>
<comment type="caution">
    <text evidence="5">Lacks conserved residue(s) required for the propagation of feature annotation.</text>
</comment>
<evidence type="ECO:0000256" key="3">
    <source>
        <dbReference type="ARBA" id="ARBA00022679"/>
    </source>
</evidence>